<reference evidence="1" key="1">
    <citation type="submission" date="2022-12" db="EMBL/GenBank/DDBJ databases">
        <authorList>
            <person name="Wang J."/>
        </authorList>
    </citation>
    <scope>NUCLEOTIDE SEQUENCE</scope>
    <source>
        <strain evidence="1">HY-42-06</strain>
    </source>
</reference>
<accession>A0ABT4CRZ5</accession>
<proteinExistence type="predicted"/>
<sequence>MLDNIFETIVVGSNTEFLDIPEKDFFLNYDKVDEESAQDLADKYFAMREKEGIPHAKDIKMDNSTHRVKITVEVHKNRKEKSENFL</sequence>
<dbReference type="EMBL" id="JAPQES010000005">
    <property type="protein sequence ID" value="MCY6371839.1"/>
    <property type="molecule type" value="Genomic_DNA"/>
</dbReference>
<keyword evidence="2" id="KW-1185">Reference proteome</keyword>
<dbReference type="RefSeq" id="WP_268050739.1">
    <property type="nucleotide sequence ID" value="NZ_JAPQES010000005.1"/>
</dbReference>
<comment type="caution">
    <text evidence="1">The sequence shown here is derived from an EMBL/GenBank/DDBJ whole genome shotgun (WGS) entry which is preliminary data.</text>
</comment>
<evidence type="ECO:0000313" key="2">
    <source>
        <dbReference type="Proteomes" id="UP001079657"/>
    </source>
</evidence>
<dbReference type="Proteomes" id="UP001079657">
    <property type="component" value="Unassembled WGS sequence"/>
</dbReference>
<gene>
    <name evidence="1" type="ORF">OXH55_14430</name>
</gene>
<protein>
    <submittedName>
        <fullName evidence="1">Uncharacterized protein</fullName>
    </submittedName>
</protein>
<name>A0ABT4CRZ5_9CLOT</name>
<evidence type="ECO:0000313" key="1">
    <source>
        <dbReference type="EMBL" id="MCY6371839.1"/>
    </source>
</evidence>
<organism evidence="1 2">
    <name type="scientific">Clostridium ganghwense</name>
    <dbReference type="NCBI Taxonomy" id="312089"/>
    <lineage>
        <taxon>Bacteria</taxon>
        <taxon>Bacillati</taxon>
        <taxon>Bacillota</taxon>
        <taxon>Clostridia</taxon>
        <taxon>Eubacteriales</taxon>
        <taxon>Clostridiaceae</taxon>
        <taxon>Clostridium</taxon>
    </lineage>
</organism>